<organism evidence="14 15">
    <name type="scientific">Psychroflexus planctonicus</name>
    <dbReference type="NCBI Taxonomy" id="1526575"/>
    <lineage>
        <taxon>Bacteria</taxon>
        <taxon>Pseudomonadati</taxon>
        <taxon>Bacteroidota</taxon>
        <taxon>Flavobacteriia</taxon>
        <taxon>Flavobacteriales</taxon>
        <taxon>Flavobacteriaceae</taxon>
        <taxon>Psychroflexus</taxon>
    </lineage>
</organism>
<keyword evidence="9" id="KW-0408">Iron</keyword>
<keyword evidence="15" id="KW-1185">Reference proteome</keyword>
<evidence type="ECO:0000259" key="13">
    <source>
        <dbReference type="Pfam" id="PF00487"/>
    </source>
</evidence>
<dbReference type="PANTHER" id="PTHR38674">
    <property type="entry name" value="ALKANE 1-MONOOXYGENASE 1"/>
    <property type="match status" value="1"/>
</dbReference>
<evidence type="ECO:0000313" key="15">
    <source>
        <dbReference type="Proteomes" id="UP000599179"/>
    </source>
</evidence>
<keyword evidence="5 12" id="KW-0812">Transmembrane</keyword>
<comment type="subcellular location">
    <subcellularLocation>
        <location evidence="1">Cell inner membrane</location>
        <topology evidence="1">Multi-pass membrane protein</topology>
    </subcellularLocation>
</comment>
<evidence type="ECO:0000313" key="14">
    <source>
        <dbReference type="EMBL" id="GGE35343.1"/>
    </source>
</evidence>
<keyword evidence="4" id="KW-0997">Cell inner membrane</keyword>
<dbReference type="RefSeq" id="WP_188458422.1">
    <property type="nucleotide sequence ID" value="NZ_BMGM01000005.1"/>
</dbReference>
<proteinExistence type="inferred from homology"/>
<dbReference type="InterPro" id="IPR005804">
    <property type="entry name" value="FA_desaturase_dom"/>
</dbReference>
<evidence type="ECO:0000256" key="2">
    <source>
        <dbReference type="ARBA" id="ARBA00010823"/>
    </source>
</evidence>
<feature type="transmembrane region" description="Helical" evidence="12">
    <location>
        <begin position="220"/>
        <end position="247"/>
    </location>
</feature>
<evidence type="ECO:0000256" key="4">
    <source>
        <dbReference type="ARBA" id="ARBA00022519"/>
    </source>
</evidence>
<dbReference type="EMBL" id="BMGM01000005">
    <property type="protein sequence ID" value="GGE35343.1"/>
    <property type="molecule type" value="Genomic_DNA"/>
</dbReference>
<evidence type="ECO:0000256" key="5">
    <source>
        <dbReference type="ARBA" id="ARBA00022692"/>
    </source>
</evidence>
<evidence type="ECO:0000256" key="10">
    <source>
        <dbReference type="ARBA" id="ARBA00023033"/>
    </source>
</evidence>
<feature type="transmembrane region" description="Helical" evidence="12">
    <location>
        <begin position="12"/>
        <end position="45"/>
    </location>
</feature>
<protein>
    <submittedName>
        <fullName evidence="14">Alkane 1-monooxygenase</fullName>
    </submittedName>
</protein>
<name>A0ABQ1SHN7_9FLAO</name>
<sequence>MKLSELKYLSAYLLPLCAFIGIWKLDLFTFLTPVVTFVLIPIIEFFTPENKANLAENERLEKNKKLFFDVLLYLNLPIVFGILSYAFYTFQQQDLSTFESFGLIFSVGIILGSNGINVAHELGHREHRAAKWTAKLLLLPSFYAHFTLEHNYGHHMHVSTPKDPATARYKESLYAFWFRSTFRQYVNAWKLQMKLIKMNSISFVSIKNEMLVNTFLQLTYILIVYFLFGFIIGLYAIFMGIIGFLLLESINYIEHYGLLREKRKSGRFYPVKEIHSWNSNHLLGRILLYELTRHSDHHYRASKKYQILDYYESSPELPYGYPTSIVLALIPNLWFKVMNKKIPSEMKEFYKLYYSK</sequence>
<evidence type="ECO:0000256" key="7">
    <source>
        <dbReference type="ARBA" id="ARBA00022989"/>
    </source>
</evidence>
<dbReference type="InterPro" id="IPR033885">
    <property type="entry name" value="AlkB/XylM"/>
</dbReference>
<keyword evidence="3" id="KW-1003">Cell membrane</keyword>
<evidence type="ECO:0000256" key="12">
    <source>
        <dbReference type="SAM" id="Phobius"/>
    </source>
</evidence>
<evidence type="ECO:0000256" key="3">
    <source>
        <dbReference type="ARBA" id="ARBA00022475"/>
    </source>
</evidence>
<comment type="caution">
    <text evidence="14">The sequence shown here is derived from an EMBL/GenBank/DDBJ whole genome shotgun (WGS) entry which is preliminary data.</text>
</comment>
<feature type="domain" description="Fatty acid desaturase" evidence="13">
    <location>
        <begin position="103"/>
        <end position="312"/>
    </location>
</feature>
<gene>
    <name evidence="14" type="ORF">GCM10010832_14380</name>
</gene>
<keyword evidence="8" id="KW-0560">Oxidoreductase</keyword>
<comment type="similarity">
    <text evidence="2">Belongs to the fatty acid desaturase type 1 family. AlkB subfamily.</text>
</comment>
<keyword evidence="10" id="KW-0503">Monooxygenase</keyword>
<accession>A0ABQ1SHN7</accession>
<keyword evidence="11 12" id="KW-0472">Membrane</keyword>
<feature type="transmembrane region" description="Helical" evidence="12">
    <location>
        <begin position="100"/>
        <end position="119"/>
    </location>
</feature>
<dbReference type="Proteomes" id="UP000599179">
    <property type="component" value="Unassembled WGS sequence"/>
</dbReference>
<dbReference type="Pfam" id="PF00487">
    <property type="entry name" value="FA_desaturase"/>
    <property type="match status" value="1"/>
</dbReference>
<evidence type="ECO:0000256" key="8">
    <source>
        <dbReference type="ARBA" id="ARBA00023002"/>
    </source>
</evidence>
<feature type="transmembrane region" description="Helical" evidence="12">
    <location>
        <begin position="66"/>
        <end position="88"/>
    </location>
</feature>
<evidence type="ECO:0000256" key="11">
    <source>
        <dbReference type="ARBA" id="ARBA00023136"/>
    </source>
</evidence>
<evidence type="ECO:0000256" key="6">
    <source>
        <dbReference type="ARBA" id="ARBA00022723"/>
    </source>
</evidence>
<evidence type="ECO:0000256" key="9">
    <source>
        <dbReference type="ARBA" id="ARBA00023004"/>
    </source>
</evidence>
<keyword evidence="6" id="KW-0479">Metal-binding</keyword>
<reference evidence="15" key="1">
    <citation type="journal article" date="2019" name="Int. J. Syst. Evol. Microbiol.">
        <title>The Global Catalogue of Microorganisms (GCM) 10K type strain sequencing project: providing services to taxonomists for standard genome sequencing and annotation.</title>
        <authorList>
            <consortium name="The Broad Institute Genomics Platform"/>
            <consortium name="The Broad Institute Genome Sequencing Center for Infectious Disease"/>
            <person name="Wu L."/>
            <person name="Ma J."/>
        </authorList>
    </citation>
    <scope>NUCLEOTIDE SEQUENCE [LARGE SCALE GENOMIC DNA]</scope>
    <source>
        <strain evidence="15">CGMCC 1.12931</strain>
    </source>
</reference>
<dbReference type="PANTHER" id="PTHR38674:SF1">
    <property type="entry name" value="ALKANE 1-MONOOXYGENASE 1"/>
    <property type="match status" value="1"/>
</dbReference>
<dbReference type="CDD" id="cd03512">
    <property type="entry name" value="Alkane-hydroxylase"/>
    <property type="match status" value="1"/>
</dbReference>
<evidence type="ECO:0000256" key="1">
    <source>
        <dbReference type="ARBA" id="ARBA00004429"/>
    </source>
</evidence>
<keyword evidence="7 12" id="KW-1133">Transmembrane helix</keyword>